<evidence type="ECO:0000313" key="2">
    <source>
        <dbReference type="Proteomes" id="UP001367508"/>
    </source>
</evidence>
<dbReference type="EMBL" id="JAYMYQ010000006">
    <property type="protein sequence ID" value="KAK7325232.1"/>
    <property type="molecule type" value="Genomic_DNA"/>
</dbReference>
<proteinExistence type="predicted"/>
<gene>
    <name evidence="1" type="ORF">VNO77_29391</name>
</gene>
<comment type="caution">
    <text evidence="1">The sequence shown here is derived from an EMBL/GenBank/DDBJ whole genome shotgun (WGS) entry which is preliminary data.</text>
</comment>
<sequence length="112" mass="12209">MPLFTSLQSISQCHAFTLKLISECPYHEKACKRGKETDQAAANISVGACYHVEWLSPILTSELPETEKITSGQGNFPSMFLGTGHLPKLMAAIYINPEPLLLQAGVSHASKH</sequence>
<keyword evidence="2" id="KW-1185">Reference proteome</keyword>
<accession>A0AAN9Q7U0</accession>
<dbReference type="AlphaFoldDB" id="A0AAN9Q7U0"/>
<dbReference type="Proteomes" id="UP001367508">
    <property type="component" value="Unassembled WGS sequence"/>
</dbReference>
<name>A0AAN9Q7U0_CANGL</name>
<protein>
    <submittedName>
        <fullName evidence="1">Uncharacterized protein</fullName>
    </submittedName>
</protein>
<reference evidence="1 2" key="1">
    <citation type="submission" date="2024-01" db="EMBL/GenBank/DDBJ databases">
        <title>The genomes of 5 underutilized Papilionoideae crops provide insights into root nodulation and disease resistanc.</title>
        <authorList>
            <person name="Jiang F."/>
        </authorList>
    </citation>
    <scope>NUCLEOTIDE SEQUENCE [LARGE SCALE GENOMIC DNA]</scope>
    <source>
        <strain evidence="1">LVBAO_FW01</strain>
        <tissue evidence="1">Leaves</tissue>
    </source>
</reference>
<organism evidence="1 2">
    <name type="scientific">Canavalia gladiata</name>
    <name type="common">Sword bean</name>
    <name type="synonym">Dolichos gladiatus</name>
    <dbReference type="NCBI Taxonomy" id="3824"/>
    <lineage>
        <taxon>Eukaryota</taxon>
        <taxon>Viridiplantae</taxon>
        <taxon>Streptophyta</taxon>
        <taxon>Embryophyta</taxon>
        <taxon>Tracheophyta</taxon>
        <taxon>Spermatophyta</taxon>
        <taxon>Magnoliopsida</taxon>
        <taxon>eudicotyledons</taxon>
        <taxon>Gunneridae</taxon>
        <taxon>Pentapetalae</taxon>
        <taxon>rosids</taxon>
        <taxon>fabids</taxon>
        <taxon>Fabales</taxon>
        <taxon>Fabaceae</taxon>
        <taxon>Papilionoideae</taxon>
        <taxon>50 kb inversion clade</taxon>
        <taxon>NPAAA clade</taxon>
        <taxon>indigoferoid/millettioid clade</taxon>
        <taxon>Phaseoleae</taxon>
        <taxon>Canavalia</taxon>
    </lineage>
</organism>
<evidence type="ECO:0000313" key="1">
    <source>
        <dbReference type="EMBL" id="KAK7325232.1"/>
    </source>
</evidence>